<reference evidence="11" key="2">
    <citation type="submission" date="2020-09" db="EMBL/GenBank/DDBJ databases">
        <authorList>
            <person name="Sun Q."/>
            <person name="Zhou Y."/>
        </authorList>
    </citation>
    <scope>NUCLEOTIDE SEQUENCE</scope>
    <source>
        <strain evidence="11">CGMCC 4.7430</strain>
    </source>
</reference>
<proteinExistence type="predicted"/>
<evidence type="ECO:0000256" key="6">
    <source>
        <dbReference type="ARBA" id="ARBA00022840"/>
    </source>
</evidence>
<keyword evidence="6" id="KW-0067">ATP-binding</keyword>
<dbReference type="GO" id="GO:0005524">
    <property type="term" value="F:ATP binding"/>
    <property type="evidence" value="ECO:0007669"/>
    <property type="project" value="UniProtKB-KW"/>
</dbReference>
<dbReference type="InterPro" id="IPR050107">
    <property type="entry name" value="ABC_carbohydrate_import_ATPase"/>
</dbReference>
<dbReference type="InterPro" id="IPR003593">
    <property type="entry name" value="AAA+_ATPase"/>
</dbReference>
<dbReference type="SUPFAM" id="SSF52540">
    <property type="entry name" value="P-loop containing nucleoside triphosphate hydrolases"/>
    <property type="match status" value="2"/>
</dbReference>
<dbReference type="PROSITE" id="PS50893">
    <property type="entry name" value="ABC_TRANSPORTER_2"/>
    <property type="match status" value="2"/>
</dbReference>
<evidence type="ECO:0000256" key="9">
    <source>
        <dbReference type="SAM" id="MobiDB-lite"/>
    </source>
</evidence>
<reference evidence="11" key="1">
    <citation type="journal article" date="2014" name="Int. J. Syst. Evol. Microbiol.">
        <title>Complete genome sequence of Corynebacterium casei LMG S-19264T (=DSM 44701T), isolated from a smear-ripened cheese.</title>
        <authorList>
            <consortium name="US DOE Joint Genome Institute (JGI-PGF)"/>
            <person name="Walter F."/>
            <person name="Albersmeier A."/>
            <person name="Kalinowski J."/>
            <person name="Ruckert C."/>
        </authorList>
    </citation>
    <scope>NUCLEOTIDE SEQUENCE</scope>
    <source>
        <strain evidence="11">CGMCC 4.7430</strain>
    </source>
</reference>
<dbReference type="InterPro" id="IPR027417">
    <property type="entry name" value="P-loop_NTPase"/>
</dbReference>
<keyword evidence="5" id="KW-0547">Nucleotide-binding</keyword>
<dbReference type="PANTHER" id="PTHR43790">
    <property type="entry name" value="CARBOHYDRATE TRANSPORT ATP-BINDING PROTEIN MG119-RELATED"/>
    <property type="match status" value="1"/>
</dbReference>
<dbReference type="EMBL" id="BMNK01000015">
    <property type="protein sequence ID" value="GGP14016.1"/>
    <property type="molecule type" value="Genomic_DNA"/>
</dbReference>
<evidence type="ECO:0000256" key="3">
    <source>
        <dbReference type="ARBA" id="ARBA00022597"/>
    </source>
</evidence>
<keyword evidence="1" id="KW-0813">Transport</keyword>
<evidence type="ECO:0000313" key="12">
    <source>
        <dbReference type="Proteomes" id="UP000660745"/>
    </source>
</evidence>
<evidence type="ECO:0000256" key="4">
    <source>
        <dbReference type="ARBA" id="ARBA00022737"/>
    </source>
</evidence>
<evidence type="ECO:0000256" key="8">
    <source>
        <dbReference type="ARBA" id="ARBA00023136"/>
    </source>
</evidence>
<evidence type="ECO:0000256" key="7">
    <source>
        <dbReference type="ARBA" id="ARBA00022967"/>
    </source>
</evidence>
<feature type="domain" description="ABC transporter" evidence="10">
    <location>
        <begin position="1"/>
        <end position="237"/>
    </location>
</feature>
<name>A0A918E9S6_9ACTN</name>
<dbReference type="PROSITE" id="PS00211">
    <property type="entry name" value="ABC_TRANSPORTER_1"/>
    <property type="match status" value="1"/>
</dbReference>
<keyword evidence="4" id="KW-0677">Repeat</keyword>
<gene>
    <name evidence="11" type="ORF">GCM10012278_68110</name>
</gene>
<protein>
    <submittedName>
        <fullName evidence="11">Sugar ABC transporter</fullName>
    </submittedName>
</protein>
<dbReference type="Gene3D" id="3.40.50.300">
    <property type="entry name" value="P-loop containing nucleotide triphosphate hydrolases"/>
    <property type="match status" value="2"/>
</dbReference>
<accession>A0A918E9S6</accession>
<dbReference type="Proteomes" id="UP000660745">
    <property type="component" value="Unassembled WGS sequence"/>
</dbReference>
<evidence type="ECO:0000256" key="1">
    <source>
        <dbReference type="ARBA" id="ARBA00022448"/>
    </source>
</evidence>
<dbReference type="GO" id="GO:0016887">
    <property type="term" value="F:ATP hydrolysis activity"/>
    <property type="evidence" value="ECO:0007669"/>
    <property type="project" value="InterPro"/>
</dbReference>
<keyword evidence="12" id="KW-1185">Reference proteome</keyword>
<evidence type="ECO:0000313" key="11">
    <source>
        <dbReference type="EMBL" id="GGP14016.1"/>
    </source>
</evidence>
<dbReference type="PANTHER" id="PTHR43790:SF3">
    <property type="entry name" value="D-ALLOSE IMPORT ATP-BINDING PROTEIN ALSA-RELATED"/>
    <property type="match status" value="1"/>
</dbReference>
<dbReference type="InterPro" id="IPR017871">
    <property type="entry name" value="ABC_transporter-like_CS"/>
</dbReference>
<keyword evidence="3" id="KW-0762">Sugar transport</keyword>
<dbReference type="CDD" id="cd03215">
    <property type="entry name" value="ABC_Carb_Monos_II"/>
    <property type="match status" value="1"/>
</dbReference>
<organism evidence="11 12">
    <name type="scientific">Nonomuraea glycinis</name>
    <dbReference type="NCBI Taxonomy" id="2047744"/>
    <lineage>
        <taxon>Bacteria</taxon>
        <taxon>Bacillati</taxon>
        <taxon>Actinomycetota</taxon>
        <taxon>Actinomycetes</taxon>
        <taxon>Streptosporangiales</taxon>
        <taxon>Streptosporangiaceae</taxon>
        <taxon>Nonomuraea</taxon>
    </lineage>
</organism>
<dbReference type="InterPro" id="IPR003439">
    <property type="entry name" value="ABC_transporter-like_ATP-bd"/>
</dbReference>
<dbReference type="SMART" id="SM00382">
    <property type="entry name" value="AAA"/>
    <property type="match status" value="2"/>
</dbReference>
<feature type="domain" description="ABC transporter" evidence="10">
    <location>
        <begin position="236"/>
        <end position="491"/>
    </location>
</feature>
<dbReference type="CDD" id="cd03216">
    <property type="entry name" value="ABC_Carb_Monos_I"/>
    <property type="match status" value="1"/>
</dbReference>
<keyword evidence="2" id="KW-1003">Cell membrane</keyword>
<evidence type="ECO:0000259" key="10">
    <source>
        <dbReference type="PROSITE" id="PS50893"/>
    </source>
</evidence>
<sequence length="529" mass="56155">MECRDLAKAFGGVPVLKGVSLTLTAGSVTALAGENGAGKSTMMKIASGQVKPDRGQVLVGGEPLPQADPQAAHRQGVAIIPQELAPIMDMKVYENLFIGREIRTRAGLLDRRAMARKAREILDVFGVEIDPQATMRRLPVGLRQLVEIAKSTTGGAKVLLLDEPSSAISEREVERLYGVVAKLREQGVAMLYTTHKMEEIRALADRVVVLRDGGLVLDQPIGEVSDDDIVHAMIGRELQDFFPTLHPPGDEVALKVSGLHVSGYARPVDLTVRRGEILGLAGLVGAGRTELLEAIFGVRKSTEGTVTVAGKPVKRNNPAAAITHGMALVPEDRKGAGAVLSMNVLDNGSLPRLSGFTLGGWLRQRERTKKVGAAMDSVKLRSRGLSQQVGTLSGGNQQKVVLARWLTGHVNVLLLDEPTRGVDVGARSEIYRIITELAASGMAVVMASSDMPEILSLAHRALVMRGGAVAGELSRDDLSSPHVQDSIFRLAAGLSPGTAGQPPPDLQPTPTASEPDPQPTPTASKEDGR</sequence>
<keyword evidence="8" id="KW-0472">Membrane</keyword>
<feature type="region of interest" description="Disordered" evidence="9">
    <location>
        <begin position="490"/>
        <end position="529"/>
    </location>
</feature>
<evidence type="ECO:0000256" key="2">
    <source>
        <dbReference type="ARBA" id="ARBA00022475"/>
    </source>
</evidence>
<dbReference type="Pfam" id="PF00005">
    <property type="entry name" value="ABC_tran"/>
    <property type="match status" value="2"/>
</dbReference>
<comment type="caution">
    <text evidence="11">The sequence shown here is derived from an EMBL/GenBank/DDBJ whole genome shotgun (WGS) entry which is preliminary data.</text>
</comment>
<keyword evidence="7" id="KW-1278">Translocase</keyword>
<evidence type="ECO:0000256" key="5">
    <source>
        <dbReference type="ARBA" id="ARBA00022741"/>
    </source>
</evidence>
<dbReference type="AlphaFoldDB" id="A0A918E9S6"/>